<name>A0A378MGI2_LISGR</name>
<organism evidence="1 2">
    <name type="scientific">Listeria grayi</name>
    <name type="common">Listeria murrayi</name>
    <dbReference type="NCBI Taxonomy" id="1641"/>
    <lineage>
        <taxon>Bacteria</taxon>
        <taxon>Bacillati</taxon>
        <taxon>Bacillota</taxon>
        <taxon>Bacilli</taxon>
        <taxon>Bacillales</taxon>
        <taxon>Listeriaceae</taxon>
        <taxon>Listeria</taxon>
    </lineage>
</organism>
<dbReference type="Pfam" id="PF11384">
    <property type="entry name" value="DUF3188"/>
    <property type="match status" value="1"/>
</dbReference>
<gene>
    <name evidence="1" type="ORF">NCTC10815_01965</name>
</gene>
<reference evidence="1 2" key="1">
    <citation type="submission" date="2018-06" db="EMBL/GenBank/DDBJ databases">
        <authorList>
            <consortium name="Pathogen Informatics"/>
            <person name="Doyle S."/>
        </authorList>
    </citation>
    <scope>NUCLEOTIDE SEQUENCE [LARGE SCALE GENOMIC DNA]</scope>
    <source>
        <strain evidence="2">NCTC 10815</strain>
    </source>
</reference>
<dbReference type="InterPro" id="IPR021524">
    <property type="entry name" value="DUF3188"/>
</dbReference>
<dbReference type="RefSeq" id="WP_003756926.1">
    <property type="nucleotide sequence ID" value="NZ_CABKNG010000001.1"/>
</dbReference>
<accession>A0A378MGI2</accession>
<dbReference type="EMBL" id="UGPG01000001">
    <property type="protein sequence ID" value="STY44616.1"/>
    <property type="molecule type" value="Genomic_DNA"/>
</dbReference>
<dbReference type="AlphaFoldDB" id="A0A378MGI2"/>
<protein>
    <submittedName>
        <fullName evidence="1">Protein of uncharacterized function (DUF3188)</fullName>
    </submittedName>
</protein>
<evidence type="ECO:0000313" key="1">
    <source>
        <dbReference type="EMBL" id="STY44616.1"/>
    </source>
</evidence>
<proteinExistence type="predicted"/>
<dbReference type="OrthoDB" id="2364006at2"/>
<evidence type="ECO:0000313" key="2">
    <source>
        <dbReference type="Proteomes" id="UP000254879"/>
    </source>
</evidence>
<sequence>MKFTNALFLISIGLLVIMFSPNYGSNGLANGPMLVIGLIIVIAGSIFLVSSIRKNRKNKKSGGE</sequence>
<dbReference type="Proteomes" id="UP000254879">
    <property type="component" value="Unassembled WGS sequence"/>
</dbReference>